<dbReference type="Proteomes" id="UP000821845">
    <property type="component" value="Chromosome 1"/>
</dbReference>
<organism evidence="1 2">
    <name type="scientific">Hyalomma asiaticum</name>
    <name type="common">Tick</name>
    <dbReference type="NCBI Taxonomy" id="266040"/>
    <lineage>
        <taxon>Eukaryota</taxon>
        <taxon>Metazoa</taxon>
        <taxon>Ecdysozoa</taxon>
        <taxon>Arthropoda</taxon>
        <taxon>Chelicerata</taxon>
        <taxon>Arachnida</taxon>
        <taxon>Acari</taxon>
        <taxon>Parasitiformes</taxon>
        <taxon>Ixodida</taxon>
        <taxon>Ixodoidea</taxon>
        <taxon>Ixodidae</taxon>
        <taxon>Hyalomminae</taxon>
        <taxon>Hyalomma</taxon>
    </lineage>
</organism>
<sequence length="126" mass="13699">MFMRPVELRRPECLIMSGIVLLGSSCCCLSLWSAFRVRCKFAAARGKTTWGPLHHQPFSSCPAVDSTGPSRIFRGAEELLRLACGTSPKMNVADSFGLSSATAQIRNVCVQPRRRGGVGKNARSRA</sequence>
<name>A0ACB7TGN8_HYAAI</name>
<keyword evidence="2" id="KW-1185">Reference proteome</keyword>
<evidence type="ECO:0000313" key="1">
    <source>
        <dbReference type="EMBL" id="KAH6943989.1"/>
    </source>
</evidence>
<evidence type="ECO:0000313" key="2">
    <source>
        <dbReference type="Proteomes" id="UP000821845"/>
    </source>
</evidence>
<gene>
    <name evidence="1" type="ORF">HPB50_001098</name>
</gene>
<dbReference type="EMBL" id="CM023481">
    <property type="protein sequence ID" value="KAH6943989.1"/>
    <property type="molecule type" value="Genomic_DNA"/>
</dbReference>
<protein>
    <submittedName>
        <fullName evidence="1">Uncharacterized protein</fullName>
    </submittedName>
</protein>
<comment type="caution">
    <text evidence="1">The sequence shown here is derived from an EMBL/GenBank/DDBJ whole genome shotgun (WGS) entry which is preliminary data.</text>
</comment>
<accession>A0ACB7TGN8</accession>
<proteinExistence type="predicted"/>
<reference evidence="1" key="1">
    <citation type="submission" date="2020-05" db="EMBL/GenBank/DDBJ databases">
        <title>Large-scale comparative analyses of tick genomes elucidate their genetic diversity and vector capacities.</title>
        <authorList>
            <person name="Jia N."/>
            <person name="Wang J."/>
            <person name="Shi W."/>
            <person name="Du L."/>
            <person name="Sun Y."/>
            <person name="Zhan W."/>
            <person name="Jiang J."/>
            <person name="Wang Q."/>
            <person name="Zhang B."/>
            <person name="Ji P."/>
            <person name="Sakyi L.B."/>
            <person name="Cui X."/>
            <person name="Yuan T."/>
            <person name="Jiang B."/>
            <person name="Yang W."/>
            <person name="Lam T.T.-Y."/>
            <person name="Chang Q."/>
            <person name="Ding S."/>
            <person name="Wang X."/>
            <person name="Zhu J."/>
            <person name="Ruan X."/>
            <person name="Zhao L."/>
            <person name="Wei J."/>
            <person name="Que T."/>
            <person name="Du C."/>
            <person name="Cheng J."/>
            <person name="Dai P."/>
            <person name="Han X."/>
            <person name="Huang E."/>
            <person name="Gao Y."/>
            <person name="Liu J."/>
            <person name="Shao H."/>
            <person name="Ye R."/>
            <person name="Li L."/>
            <person name="Wei W."/>
            <person name="Wang X."/>
            <person name="Wang C."/>
            <person name="Yang T."/>
            <person name="Huo Q."/>
            <person name="Li W."/>
            <person name="Guo W."/>
            <person name="Chen H."/>
            <person name="Zhou L."/>
            <person name="Ni X."/>
            <person name="Tian J."/>
            <person name="Zhou Y."/>
            <person name="Sheng Y."/>
            <person name="Liu T."/>
            <person name="Pan Y."/>
            <person name="Xia L."/>
            <person name="Li J."/>
            <person name="Zhao F."/>
            <person name="Cao W."/>
        </authorList>
    </citation>
    <scope>NUCLEOTIDE SEQUENCE</scope>
    <source>
        <strain evidence="1">Hyas-2018</strain>
    </source>
</reference>